<sequence>DVKDCILKIKSVFKCRLCPKVLCLSEQTLKAHLNSKKHARAERLCLEGRLKVMLDADGKIIFAAKPKRKSSSGPLKEKKRSRQQTM</sequence>
<dbReference type="Pfam" id="PF12874">
    <property type="entry name" value="zf-met"/>
    <property type="match status" value="1"/>
</dbReference>
<comment type="caution">
    <text evidence="3">The sequence shown here is derived from an EMBL/GenBank/DDBJ whole genome shotgun (WGS) entry which is preliminary data.</text>
</comment>
<evidence type="ECO:0000313" key="4">
    <source>
        <dbReference type="Proteomes" id="UP000015453"/>
    </source>
</evidence>
<dbReference type="EMBL" id="AUSU01005425">
    <property type="protein sequence ID" value="EPS63529.1"/>
    <property type="molecule type" value="Genomic_DNA"/>
</dbReference>
<dbReference type="PANTHER" id="PTHR36332:SF1">
    <property type="entry name" value="STRESS RESPONSE PROTEIN"/>
    <property type="match status" value="1"/>
</dbReference>
<protein>
    <recommendedName>
        <fullName evidence="2">C2H2-type domain-containing protein</fullName>
    </recommendedName>
</protein>
<feature type="non-terminal residue" evidence="3">
    <location>
        <position position="1"/>
    </location>
</feature>
<dbReference type="InterPro" id="IPR013087">
    <property type="entry name" value="Znf_C2H2_type"/>
</dbReference>
<dbReference type="SUPFAM" id="SSF57667">
    <property type="entry name" value="beta-beta-alpha zinc fingers"/>
    <property type="match status" value="1"/>
</dbReference>
<dbReference type="Proteomes" id="UP000015453">
    <property type="component" value="Unassembled WGS sequence"/>
</dbReference>
<dbReference type="AlphaFoldDB" id="S8C9C9"/>
<organism evidence="3 4">
    <name type="scientific">Genlisea aurea</name>
    <dbReference type="NCBI Taxonomy" id="192259"/>
    <lineage>
        <taxon>Eukaryota</taxon>
        <taxon>Viridiplantae</taxon>
        <taxon>Streptophyta</taxon>
        <taxon>Embryophyta</taxon>
        <taxon>Tracheophyta</taxon>
        <taxon>Spermatophyta</taxon>
        <taxon>Magnoliopsida</taxon>
        <taxon>eudicotyledons</taxon>
        <taxon>Gunneridae</taxon>
        <taxon>Pentapetalae</taxon>
        <taxon>asterids</taxon>
        <taxon>lamiids</taxon>
        <taxon>Lamiales</taxon>
        <taxon>Lentibulariaceae</taxon>
        <taxon>Genlisea</taxon>
    </lineage>
</organism>
<keyword evidence="4" id="KW-1185">Reference proteome</keyword>
<feature type="region of interest" description="Disordered" evidence="1">
    <location>
        <begin position="65"/>
        <end position="86"/>
    </location>
</feature>
<gene>
    <name evidence="3" type="ORF">M569_11256</name>
</gene>
<dbReference type="PANTHER" id="PTHR36332">
    <property type="entry name" value="STRESS RESPONSE PROTEIN"/>
    <property type="match status" value="1"/>
</dbReference>
<dbReference type="InterPro" id="IPR036236">
    <property type="entry name" value="Znf_C2H2_sf"/>
</dbReference>
<dbReference type="OrthoDB" id="1745547at2759"/>
<feature type="domain" description="C2H2-type" evidence="2">
    <location>
        <begin position="13"/>
        <end position="38"/>
    </location>
</feature>
<reference evidence="3 4" key="1">
    <citation type="journal article" date="2013" name="BMC Genomics">
        <title>The miniature genome of a carnivorous plant Genlisea aurea contains a low number of genes and short non-coding sequences.</title>
        <authorList>
            <person name="Leushkin E.V."/>
            <person name="Sutormin R.A."/>
            <person name="Nabieva E.R."/>
            <person name="Penin A.A."/>
            <person name="Kondrashov A.S."/>
            <person name="Logacheva M.D."/>
        </authorList>
    </citation>
    <scope>NUCLEOTIDE SEQUENCE [LARGE SCALE GENOMIC DNA]</scope>
</reference>
<evidence type="ECO:0000313" key="3">
    <source>
        <dbReference type="EMBL" id="EPS63529.1"/>
    </source>
</evidence>
<feature type="compositionally biased region" description="Basic residues" evidence="1">
    <location>
        <begin position="77"/>
        <end position="86"/>
    </location>
</feature>
<name>S8C9C9_9LAMI</name>
<evidence type="ECO:0000256" key="1">
    <source>
        <dbReference type="SAM" id="MobiDB-lite"/>
    </source>
</evidence>
<accession>S8C9C9</accession>
<proteinExistence type="predicted"/>
<feature type="non-terminal residue" evidence="3">
    <location>
        <position position="86"/>
    </location>
</feature>
<evidence type="ECO:0000259" key="2">
    <source>
        <dbReference type="Pfam" id="PF12874"/>
    </source>
</evidence>
<dbReference type="Gene3D" id="3.30.160.60">
    <property type="entry name" value="Classic Zinc Finger"/>
    <property type="match status" value="1"/>
</dbReference>